<name>A0A9Q3H823_9BASI</name>
<comment type="caution">
    <text evidence="1">The sequence shown here is derived from an EMBL/GenBank/DDBJ whole genome shotgun (WGS) entry which is preliminary data.</text>
</comment>
<organism evidence="1 2">
    <name type="scientific">Austropuccinia psidii MF-1</name>
    <dbReference type="NCBI Taxonomy" id="1389203"/>
    <lineage>
        <taxon>Eukaryota</taxon>
        <taxon>Fungi</taxon>
        <taxon>Dikarya</taxon>
        <taxon>Basidiomycota</taxon>
        <taxon>Pucciniomycotina</taxon>
        <taxon>Pucciniomycetes</taxon>
        <taxon>Pucciniales</taxon>
        <taxon>Sphaerophragmiaceae</taxon>
        <taxon>Austropuccinia</taxon>
    </lineage>
</organism>
<protein>
    <submittedName>
        <fullName evidence="1">Uncharacterized protein</fullName>
    </submittedName>
</protein>
<dbReference type="Proteomes" id="UP000765509">
    <property type="component" value="Unassembled WGS sequence"/>
</dbReference>
<gene>
    <name evidence="1" type="ORF">O181_032265</name>
</gene>
<dbReference type="AlphaFoldDB" id="A0A9Q3H823"/>
<proteinExistence type="predicted"/>
<reference evidence="1" key="1">
    <citation type="submission" date="2021-03" db="EMBL/GenBank/DDBJ databases">
        <title>Draft genome sequence of rust myrtle Austropuccinia psidii MF-1, a brazilian biotype.</title>
        <authorList>
            <person name="Quecine M.C."/>
            <person name="Pachon D.M.R."/>
            <person name="Bonatelli M.L."/>
            <person name="Correr F.H."/>
            <person name="Franceschini L.M."/>
            <person name="Leite T.F."/>
            <person name="Margarido G.R.A."/>
            <person name="Almeida C.A."/>
            <person name="Ferrarezi J.A."/>
            <person name="Labate C.A."/>
        </authorList>
    </citation>
    <scope>NUCLEOTIDE SEQUENCE</scope>
    <source>
        <strain evidence="1">MF-1</strain>
    </source>
</reference>
<evidence type="ECO:0000313" key="2">
    <source>
        <dbReference type="Proteomes" id="UP000765509"/>
    </source>
</evidence>
<accession>A0A9Q3H823</accession>
<evidence type="ECO:0000313" key="1">
    <source>
        <dbReference type="EMBL" id="MBW0492550.1"/>
    </source>
</evidence>
<sequence>MLSIHQEGTGTIIKSTDFLKIISHTGQGIPYHHFHPVINHTYQLKWLKDHHLNLPNARKKAVQKLDVLTLIKICKEKLFRTQGESYLFPNYQRVPMEGNGSSKNRVRAFAKEQVELNKKFIKNPTVKP</sequence>
<dbReference type="EMBL" id="AVOT02011640">
    <property type="protein sequence ID" value="MBW0492550.1"/>
    <property type="molecule type" value="Genomic_DNA"/>
</dbReference>
<keyword evidence="2" id="KW-1185">Reference proteome</keyword>